<evidence type="ECO:0000256" key="8">
    <source>
        <dbReference type="ARBA" id="ARBA00022840"/>
    </source>
</evidence>
<evidence type="ECO:0000256" key="10">
    <source>
        <dbReference type="ARBA" id="ARBA00032441"/>
    </source>
</evidence>
<dbReference type="GO" id="GO:0046872">
    <property type="term" value="F:metal ion binding"/>
    <property type="evidence" value="ECO:0007669"/>
    <property type="project" value="UniProtKB-KW"/>
</dbReference>
<evidence type="ECO:0000313" key="14">
    <source>
        <dbReference type="Proteomes" id="UP001318760"/>
    </source>
</evidence>
<dbReference type="Pfam" id="PF02367">
    <property type="entry name" value="TsaE"/>
    <property type="match status" value="1"/>
</dbReference>
<evidence type="ECO:0000256" key="9">
    <source>
        <dbReference type="ARBA" id="ARBA00022842"/>
    </source>
</evidence>
<dbReference type="Proteomes" id="UP000650616">
    <property type="component" value="Unassembled WGS sequence"/>
</dbReference>
<accession>A0AAW3ZVM6</accession>
<keyword evidence="7" id="KW-0547">Nucleotide-binding</keyword>
<dbReference type="GO" id="GO:0005524">
    <property type="term" value="F:ATP binding"/>
    <property type="evidence" value="ECO:0007669"/>
    <property type="project" value="UniProtKB-KW"/>
</dbReference>
<evidence type="ECO:0000256" key="6">
    <source>
        <dbReference type="ARBA" id="ARBA00022723"/>
    </source>
</evidence>
<organism evidence="12 13">
    <name type="scientific">Campylobacter californiensis</name>
    <dbReference type="NCBI Taxonomy" id="1032243"/>
    <lineage>
        <taxon>Bacteria</taxon>
        <taxon>Pseudomonadati</taxon>
        <taxon>Campylobacterota</taxon>
        <taxon>Epsilonproteobacteria</taxon>
        <taxon>Campylobacterales</taxon>
        <taxon>Campylobacteraceae</taxon>
        <taxon>Campylobacter</taxon>
    </lineage>
</organism>
<dbReference type="InterPro" id="IPR027417">
    <property type="entry name" value="P-loop_NTPase"/>
</dbReference>
<name>A0AAW3ZVM6_9BACT</name>
<dbReference type="EMBL" id="LIWG01000004">
    <property type="protein sequence ID" value="MBE3608046.1"/>
    <property type="molecule type" value="Genomic_DNA"/>
</dbReference>
<evidence type="ECO:0000256" key="1">
    <source>
        <dbReference type="ARBA" id="ARBA00004496"/>
    </source>
</evidence>
<reference evidence="12 13" key="1">
    <citation type="submission" date="2015-08" db="EMBL/GenBank/DDBJ databases">
        <title>Comparative genomics of the Campylobacter concisus group.</title>
        <authorList>
            <person name="Yee E."/>
            <person name="Chapman M.H."/>
            <person name="Huynh S."/>
            <person name="Bono J.L."/>
            <person name="On S.L."/>
            <person name="St Leger J."/>
            <person name="Foster G."/>
            <person name="Parker C.T."/>
            <person name="Miller W.G."/>
        </authorList>
    </citation>
    <scope>NUCLEOTIDE SEQUENCE [LARGE SCALE GENOMIC DNA]</scope>
    <source>
        <strain evidence="12 13">RM9337</strain>
    </source>
</reference>
<dbReference type="GO" id="GO:0005737">
    <property type="term" value="C:cytoplasm"/>
    <property type="evidence" value="ECO:0007669"/>
    <property type="project" value="UniProtKB-SubCell"/>
</dbReference>
<dbReference type="PANTHER" id="PTHR33540">
    <property type="entry name" value="TRNA THREONYLCARBAMOYLADENOSINE BIOSYNTHESIS PROTEIN TSAE"/>
    <property type="match status" value="1"/>
</dbReference>
<dbReference type="RefSeq" id="WP_170016140.1">
    <property type="nucleotide sequence ID" value="NZ_CP012545.1"/>
</dbReference>
<keyword evidence="5" id="KW-0819">tRNA processing</keyword>
<keyword evidence="8" id="KW-0067">ATP-binding</keyword>
<proteinExistence type="inferred from homology"/>
<evidence type="ECO:0000256" key="3">
    <source>
        <dbReference type="ARBA" id="ARBA00019010"/>
    </source>
</evidence>
<sequence length="135" mass="15355">MREFILAKDELIKLVKTLPKDGVVLLSGTLASGKTTLVQEIAKFHGVKQNVTSPTFSIMQSYDGDVKIFHYDIYQNGVSGLVKNGLFENLYEDGLHLVEWGDEELENMLKIYKIPYTIINIKTKENLRIYEVKSA</sequence>
<evidence type="ECO:0000313" key="13">
    <source>
        <dbReference type="Proteomes" id="UP000650616"/>
    </source>
</evidence>
<evidence type="ECO:0000256" key="5">
    <source>
        <dbReference type="ARBA" id="ARBA00022694"/>
    </source>
</evidence>
<comment type="caution">
    <text evidence="12">The sequence shown here is derived from an EMBL/GenBank/DDBJ whole genome shotgun (WGS) entry which is preliminary data.</text>
</comment>
<protein>
    <recommendedName>
        <fullName evidence="3">tRNA threonylcarbamoyladenosine biosynthesis protein TsaE</fullName>
    </recommendedName>
    <alternativeName>
        <fullName evidence="10">t(6)A37 threonylcarbamoyladenosine biosynthesis protein TsaE</fullName>
    </alternativeName>
</protein>
<dbReference type="GO" id="GO:0002949">
    <property type="term" value="P:tRNA threonylcarbamoyladenosine modification"/>
    <property type="evidence" value="ECO:0007669"/>
    <property type="project" value="InterPro"/>
</dbReference>
<evidence type="ECO:0000313" key="11">
    <source>
        <dbReference type="EMBL" id="MBE2986027.1"/>
    </source>
</evidence>
<evidence type="ECO:0000256" key="4">
    <source>
        <dbReference type="ARBA" id="ARBA00022490"/>
    </source>
</evidence>
<comment type="similarity">
    <text evidence="2">Belongs to the TsaE family.</text>
</comment>
<dbReference type="NCBIfam" id="TIGR00150">
    <property type="entry name" value="T6A_YjeE"/>
    <property type="match status" value="1"/>
</dbReference>
<reference evidence="11 14" key="2">
    <citation type="submission" date="2020-10" db="EMBL/GenBank/DDBJ databases">
        <title>Campylobacter californiensis sp. nov. isolated from cattle and feral swine in California.</title>
        <authorList>
            <person name="Miller W.G."/>
        </authorList>
    </citation>
    <scope>NUCLEOTIDE SEQUENCE [LARGE SCALE GENOMIC DNA]</scope>
    <source>
        <strain evidence="11 14">RM12919</strain>
    </source>
</reference>
<dbReference type="SUPFAM" id="SSF52540">
    <property type="entry name" value="P-loop containing nucleoside triphosphate hydrolases"/>
    <property type="match status" value="1"/>
</dbReference>
<dbReference type="EMBL" id="JADBHS010000003">
    <property type="protein sequence ID" value="MBE2986027.1"/>
    <property type="molecule type" value="Genomic_DNA"/>
</dbReference>
<keyword evidence="9" id="KW-0460">Magnesium</keyword>
<evidence type="ECO:0000256" key="7">
    <source>
        <dbReference type="ARBA" id="ARBA00022741"/>
    </source>
</evidence>
<dbReference type="AlphaFoldDB" id="A0AAW3ZVM6"/>
<keyword evidence="6" id="KW-0479">Metal-binding</keyword>
<keyword evidence="4" id="KW-0963">Cytoplasm</keyword>
<evidence type="ECO:0000313" key="12">
    <source>
        <dbReference type="EMBL" id="MBE3608046.1"/>
    </source>
</evidence>
<gene>
    <name evidence="12" type="primary">tsaE</name>
    <name evidence="11" type="ORF">CCAL12919_02610</name>
    <name evidence="12" type="ORF">CCAL9337_04795</name>
</gene>
<evidence type="ECO:0000256" key="2">
    <source>
        <dbReference type="ARBA" id="ARBA00007599"/>
    </source>
</evidence>
<keyword evidence="13" id="KW-1185">Reference proteome</keyword>
<dbReference type="PANTHER" id="PTHR33540:SF2">
    <property type="entry name" value="TRNA THREONYLCARBAMOYLADENOSINE BIOSYNTHESIS PROTEIN TSAE"/>
    <property type="match status" value="1"/>
</dbReference>
<dbReference type="Gene3D" id="3.40.50.300">
    <property type="entry name" value="P-loop containing nucleotide triphosphate hydrolases"/>
    <property type="match status" value="1"/>
</dbReference>
<comment type="subcellular location">
    <subcellularLocation>
        <location evidence="1">Cytoplasm</location>
    </subcellularLocation>
</comment>
<dbReference type="Proteomes" id="UP001318760">
    <property type="component" value="Unassembled WGS sequence"/>
</dbReference>
<dbReference type="InterPro" id="IPR003442">
    <property type="entry name" value="T6A_TsaE"/>
</dbReference>